<feature type="binding site" evidence="10">
    <location>
        <position position="281"/>
    </location>
    <ligand>
        <name>UDP-N-acetyl-alpha-D-glucosamine</name>
        <dbReference type="ChEBI" id="CHEBI:57705"/>
    </ligand>
</feature>
<evidence type="ECO:0000256" key="5">
    <source>
        <dbReference type="ARBA" id="ARBA00022960"/>
    </source>
</evidence>
<feature type="binding site" evidence="10">
    <location>
        <position position="159"/>
    </location>
    <ligand>
        <name>UDP-N-acetyl-alpha-D-glucosamine</name>
        <dbReference type="ChEBI" id="CHEBI:57705"/>
    </ligand>
</feature>
<evidence type="ECO:0000256" key="4">
    <source>
        <dbReference type="ARBA" id="ARBA00022679"/>
    </source>
</evidence>
<sequence>MFAITGGGTGGHLAIAKSLAEAIQNNNQEAIYIGSTLGQDRAWFADSALFKQCYFLDSVGVVNKRGLGKLKALLKQAQCVKEAYKILKNHQVCCVISVGGFSAGGASIASLFCRIPLFIHEQNAVKGKLNEILTPFAQAIFGSFESDSKHFIHTSYPVRDEFFSTARVREKVENLLFLGGSQGAKGINDFALNLVPQILQRGIKVAHQCGERDFERVKEAYQNLGILDKVDVFAFDKDIVKYVQKADLCIARSGASSLWEMSANGLIGIFVPYPYAAKDHQYYNALYFTNESLGLLMRESALCIDEVLAFIDTMQSGKLREKSQQVMNKIKPYGAQEILGHINNLLQKV</sequence>
<feature type="domain" description="Glycosyl transferase family 28 C-terminal" evidence="12">
    <location>
        <begin position="175"/>
        <end position="328"/>
    </location>
</feature>
<feature type="domain" description="Glycosyltransferase family 28 N-terminal" evidence="11">
    <location>
        <begin position="2"/>
        <end position="141"/>
    </location>
</feature>
<dbReference type="InterPro" id="IPR007235">
    <property type="entry name" value="Glyco_trans_28_C"/>
</dbReference>
<evidence type="ECO:0000256" key="8">
    <source>
        <dbReference type="ARBA" id="ARBA00023306"/>
    </source>
</evidence>
<dbReference type="SUPFAM" id="SSF53756">
    <property type="entry name" value="UDP-Glycosyltransferase/glycogen phosphorylase"/>
    <property type="match status" value="1"/>
</dbReference>
<dbReference type="GO" id="GO:0008360">
    <property type="term" value="P:regulation of cell shape"/>
    <property type="evidence" value="ECO:0007669"/>
    <property type="project" value="UniProtKB-KW"/>
</dbReference>
<keyword evidence="1 10" id="KW-1003">Cell membrane</keyword>
<keyword evidence="5 10" id="KW-0133">Cell shape</keyword>
<evidence type="ECO:0000313" key="14">
    <source>
        <dbReference type="Proteomes" id="UP000029707"/>
    </source>
</evidence>
<dbReference type="Gene3D" id="3.40.50.2000">
    <property type="entry name" value="Glycogen Phosphorylase B"/>
    <property type="match status" value="2"/>
</dbReference>
<dbReference type="GO" id="GO:0050511">
    <property type="term" value="F:undecaprenyldiphospho-muramoylpentapeptide beta-N-acetylglucosaminyltransferase activity"/>
    <property type="evidence" value="ECO:0007669"/>
    <property type="project" value="UniProtKB-UniRule"/>
</dbReference>
<organism evidence="13 14">
    <name type="scientific">Helicobacter japonicus</name>
    <dbReference type="NCBI Taxonomy" id="425400"/>
    <lineage>
        <taxon>Bacteria</taxon>
        <taxon>Pseudomonadati</taxon>
        <taxon>Campylobacterota</taxon>
        <taxon>Epsilonproteobacteria</taxon>
        <taxon>Campylobacterales</taxon>
        <taxon>Helicobacteraceae</taxon>
        <taxon>Helicobacter</taxon>
    </lineage>
</organism>
<evidence type="ECO:0000259" key="12">
    <source>
        <dbReference type="Pfam" id="PF04101"/>
    </source>
</evidence>
<keyword evidence="4 10" id="KW-0808">Transferase</keyword>
<keyword evidence="3 10" id="KW-0328">Glycosyltransferase</keyword>
<dbReference type="GO" id="GO:0009252">
    <property type="term" value="P:peptidoglycan biosynthetic process"/>
    <property type="evidence" value="ECO:0007669"/>
    <property type="project" value="UniProtKB-UniRule"/>
</dbReference>
<keyword evidence="9 10" id="KW-0961">Cell wall biogenesis/degradation</keyword>
<feature type="binding site" evidence="10">
    <location>
        <position position="181"/>
    </location>
    <ligand>
        <name>UDP-N-acetyl-alpha-D-glucosamine</name>
        <dbReference type="ChEBI" id="CHEBI:57705"/>
    </ligand>
</feature>
<dbReference type="GO" id="GO:0051991">
    <property type="term" value="F:UDP-N-acetyl-D-glucosamine:N-acetylmuramoyl-L-alanyl-D-glutamyl-meso-2,6-diaminopimelyl-D-alanyl-D-alanine-diphosphoundecaprenol 4-beta-N-acetylglucosaminlytransferase activity"/>
    <property type="evidence" value="ECO:0007669"/>
    <property type="project" value="RHEA"/>
</dbReference>
<comment type="similarity">
    <text evidence="10">Belongs to the glycosyltransferase 28 family. MurG subfamily.</text>
</comment>
<feature type="binding site" evidence="10">
    <location>
        <position position="123"/>
    </location>
    <ligand>
        <name>UDP-N-acetyl-alpha-D-glucosamine</name>
        <dbReference type="ChEBI" id="CHEBI:57705"/>
    </ligand>
</feature>
<evidence type="ECO:0000313" key="13">
    <source>
        <dbReference type="EMBL" id="TLE03483.1"/>
    </source>
</evidence>
<dbReference type="InterPro" id="IPR006009">
    <property type="entry name" value="GlcNAc_MurG"/>
</dbReference>
<keyword evidence="6 10" id="KW-0573">Peptidoglycan synthesis</keyword>
<dbReference type="GO" id="GO:0005886">
    <property type="term" value="C:plasma membrane"/>
    <property type="evidence" value="ECO:0007669"/>
    <property type="project" value="UniProtKB-SubCell"/>
</dbReference>
<dbReference type="STRING" id="425400.LS65_03750"/>
<dbReference type="PANTHER" id="PTHR21015:SF22">
    <property type="entry name" value="GLYCOSYLTRANSFERASE"/>
    <property type="match status" value="1"/>
</dbReference>
<dbReference type="GO" id="GO:0071555">
    <property type="term" value="P:cell wall organization"/>
    <property type="evidence" value="ECO:0007669"/>
    <property type="project" value="UniProtKB-KW"/>
</dbReference>
<evidence type="ECO:0000256" key="1">
    <source>
        <dbReference type="ARBA" id="ARBA00022475"/>
    </source>
</evidence>
<dbReference type="HAMAP" id="MF_00033">
    <property type="entry name" value="MurG"/>
    <property type="match status" value="1"/>
</dbReference>
<protein>
    <recommendedName>
        <fullName evidence="10">UDP-N-acetylglucosamine--N-acetylmuramyl-(pentapeptide) pyrophosphoryl-undecaprenol N-acetylglucosamine transferase</fullName>
        <ecNumber evidence="10">2.4.1.227</ecNumber>
    </recommendedName>
    <alternativeName>
        <fullName evidence="10">Undecaprenyl-PP-MurNAc-pentapeptide-UDPGlcNAc GlcNAc transferase</fullName>
    </alternativeName>
</protein>
<name>A0A4V6YSH4_9HELI</name>
<dbReference type="EC" id="2.4.1.227" evidence="10"/>
<keyword evidence="14" id="KW-1185">Reference proteome</keyword>
<accession>A0A4V6YSH4</accession>
<evidence type="ECO:0000256" key="10">
    <source>
        <dbReference type="HAMAP-Rule" id="MF_00033"/>
    </source>
</evidence>
<reference evidence="13 14" key="1">
    <citation type="journal article" date="2014" name="Genome Announc.">
        <title>Draft genome sequences of eight enterohepatic helicobacter species isolated from both laboratory and wild rodents.</title>
        <authorList>
            <person name="Sheh A."/>
            <person name="Shen Z."/>
            <person name="Fox J.G."/>
        </authorList>
    </citation>
    <scope>NUCLEOTIDE SEQUENCE [LARGE SCALE GENOMIC DNA]</scope>
    <source>
        <strain evidence="13 14">MIT 01-6451</strain>
    </source>
</reference>
<dbReference type="AlphaFoldDB" id="A0A4V6YSH4"/>
<comment type="catalytic activity">
    <reaction evidence="10">
        <text>di-trans,octa-cis-undecaprenyl diphospho-N-acetyl-alpha-D-muramoyl-L-alanyl-D-glutamyl-meso-2,6-diaminopimeloyl-D-alanyl-D-alanine + UDP-N-acetyl-alpha-D-glucosamine = di-trans,octa-cis-undecaprenyl diphospho-[N-acetyl-alpha-D-glucosaminyl-(1-&gt;4)]-N-acetyl-alpha-D-muramoyl-L-alanyl-D-glutamyl-meso-2,6-diaminopimeloyl-D-alanyl-D-alanine + UDP + H(+)</text>
        <dbReference type="Rhea" id="RHEA:31227"/>
        <dbReference type="ChEBI" id="CHEBI:15378"/>
        <dbReference type="ChEBI" id="CHEBI:57705"/>
        <dbReference type="ChEBI" id="CHEBI:58223"/>
        <dbReference type="ChEBI" id="CHEBI:61387"/>
        <dbReference type="ChEBI" id="CHEBI:61388"/>
        <dbReference type="EC" id="2.4.1.227"/>
    </reaction>
</comment>
<evidence type="ECO:0000256" key="6">
    <source>
        <dbReference type="ARBA" id="ARBA00022984"/>
    </source>
</evidence>
<evidence type="ECO:0000256" key="7">
    <source>
        <dbReference type="ARBA" id="ARBA00023136"/>
    </source>
</evidence>
<feature type="binding site" evidence="10">
    <location>
        <begin position="9"/>
        <end position="11"/>
    </location>
    <ligand>
        <name>UDP-N-acetyl-alpha-D-glucosamine</name>
        <dbReference type="ChEBI" id="CHEBI:57705"/>
    </ligand>
</feature>
<comment type="pathway">
    <text evidence="10">Cell wall biogenesis; peptidoglycan biosynthesis.</text>
</comment>
<comment type="caution">
    <text evidence="10">Lacks conserved residue(s) required for the propagation of feature annotation.</text>
</comment>
<keyword evidence="2 10" id="KW-0132">Cell division</keyword>
<dbReference type="RefSeq" id="WP_034361376.1">
    <property type="nucleotide sequence ID" value="NZ_CAJUDB010000012.1"/>
</dbReference>
<dbReference type="Pfam" id="PF04101">
    <property type="entry name" value="Glyco_tran_28_C"/>
    <property type="match status" value="1"/>
</dbReference>
<dbReference type="OrthoDB" id="9808936at2"/>
<gene>
    <name evidence="10 13" type="primary">murG</name>
    <name evidence="13" type="ORF">LS65_001580</name>
</gene>
<evidence type="ECO:0000259" key="11">
    <source>
        <dbReference type="Pfam" id="PF03033"/>
    </source>
</evidence>
<keyword evidence="8 10" id="KW-0131">Cell cycle</keyword>
<dbReference type="NCBIfam" id="TIGR01133">
    <property type="entry name" value="murG"/>
    <property type="match status" value="1"/>
</dbReference>
<evidence type="ECO:0000256" key="2">
    <source>
        <dbReference type="ARBA" id="ARBA00022618"/>
    </source>
</evidence>
<dbReference type="Pfam" id="PF03033">
    <property type="entry name" value="Glyco_transf_28"/>
    <property type="match status" value="1"/>
</dbReference>
<dbReference type="Proteomes" id="UP000029707">
    <property type="component" value="Unassembled WGS sequence"/>
</dbReference>
<dbReference type="InterPro" id="IPR004276">
    <property type="entry name" value="GlycoTrans_28_N"/>
</dbReference>
<comment type="subcellular location">
    <subcellularLocation>
        <location evidence="10">Cell membrane</location>
        <topology evidence="10">Peripheral membrane protein</topology>
        <orientation evidence="10">Cytoplasmic side</orientation>
    </subcellularLocation>
</comment>
<comment type="caution">
    <text evidence="13">The sequence shown here is derived from an EMBL/GenBank/DDBJ whole genome shotgun (WGS) entry which is preliminary data.</text>
</comment>
<dbReference type="CDD" id="cd03785">
    <property type="entry name" value="GT28_MurG"/>
    <property type="match status" value="1"/>
</dbReference>
<dbReference type="PANTHER" id="PTHR21015">
    <property type="entry name" value="UDP-N-ACETYLGLUCOSAMINE--N-ACETYLMURAMYL-(PENTAPEPTIDE) PYROPHOSPHORYL-UNDECAPRENOL N-ACETYLGLUCOSAMINE TRANSFERASE 1"/>
    <property type="match status" value="1"/>
</dbReference>
<proteinExistence type="inferred from homology"/>
<keyword evidence="7 10" id="KW-0472">Membrane</keyword>
<dbReference type="EMBL" id="JRMQ02000001">
    <property type="protein sequence ID" value="TLE03483.1"/>
    <property type="molecule type" value="Genomic_DNA"/>
</dbReference>
<dbReference type="GO" id="GO:0051301">
    <property type="term" value="P:cell division"/>
    <property type="evidence" value="ECO:0007669"/>
    <property type="project" value="UniProtKB-KW"/>
</dbReference>
<comment type="function">
    <text evidence="10">Cell wall formation. Catalyzes the transfer of a GlcNAc subunit on undecaprenyl-pyrophosphoryl-MurNAc-pentapeptide (lipid intermediate I) to form undecaprenyl-pyrophosphoryl-MurNAc-(pentapeptide)GlcNAc (lipid intermediate II).</text>
</comment>
<dbReference type="GO" id="GO:0005975">
    <property type="term" value="P:carbohydrate metabolic process"/>
    <property type="evidence" value="ECO:0007669"/>
    <property type="project" value="InterPro"/>
</dbReference>
<evidence type="ECO:0000256" key="3">
    <source>
        <dbReference type="ARBA" id="ARBA00022676"/>
    </source>
</evidence>
<dbReference type="UniPathway" id="UPA00219"/>
<evidence type="ECO:0000256" key="9">
    <source>
        <dbReference type="ARBA" id="ARBA00023316"/>
    </source>
</evidence>